<dbReference type="InterPro" id="IPR000571">
    <property type="entry name" value="Znf_CCCH"/>
</dbReference>
<dbReference type="InterPro" id="IPR036855">
    <property type="entry name" value="Znf_CCCH_sf"/>
</dbReference>
<feature type="zinc finger region" description="C3H1-type" evidence="5">
    <location>
        <begin position="118"/>
        <end position="146"/>
    </location>
</feature>
<dbReference type="SUPFAM" id="SSF90229">
    <property type="entry name" value="CCCH zinc finger"/>
    <property type="match status" value="2"/>
</dbReference>
<accession>A0A9Q1HH00</accession>
<dbReference type="Gene3D" id="4.10.1000.10">
    <property type="entry name" value="Zinc finger, CCCH-type"/>
    <property type="match status" value="2"/>
</dbReference>
<feature type="region of interest" description="Disordered" evidence="6">
    <location>
        <begin position="87"/>
        <end position="119"/>
    </location>
</feature>
<evidence type="ECO:0000313" key="8">
    <source>
        <dbReference type="EMBL" id="KAJ8045465.1"/>
    </source>
</evidence>
<feature type="zinc finger region" description="C3H1-type" evidence="5">
    <location>
        <begin position="156"/>
        <end position="184"/>
    </location>
</feature>
<protein>
    <submittedName>
        <fullName evidence="8">mRNA decay activator protein ZFP36L1</fullName>
    </submittedName>
</protein>
<dbReference type="InterPro" id="IPR045877">
    <property type="entry name" value="ZFP36-like"/>
</dbReference>
<dbReference type="Pfam" id="PF00642">
    <property type="entry name" value="zf-CCCH"/>
    <property type="match status" value="2"/>
</dbReference>
<evidence type="ECO:0000256" key="6">
    <source>
        <dbReference type="SAM" id="MobiDB-lite"/>
    </source>
</evidence>
<feature type="compositionally biased region" description="Basic and acidic residues" evidence="6">
    <location>
        <begin position="92"/>
        <end position="110"/>
    </location>
</feature>
<feature type="domain" description="C3H1-type" evidence="7">
    <location>
        <begin position="156"/>
        <end position="184"/>
    </location>
</feature>
<feature type="region of interest" description="Disordered" evidence="6">
    <location>
        <begin position="307"/>
        <end position="366"/>
    </location>
</feature>
<dbReference type="PANTHER" id="PTHR12547">
    <property type="entry name" value="CCCH ZINC FINGER/TIS11-RELATED"/>
    <property type="match status" value="1"/>
</dbReference>
<feature type="compositionally biased region" description="Pro residues" evidence="6">
    <location>
        <begin position="315"/>
        <end position="329"/>
    </location>
</feature>
<name>A0A9Q1HH00_HOLLE</name>
<dbReference type="EMBL" id="JAIZAY010000003">
    <property type="protein sequence ID" value="KAJ8045465.1"/>
    <property type="molecule type" value="Genomic_DNA"/>
</dbReference>
<evidence type="ECO:0000256" key="1">
    <source>
        <dbReference type="ARBA" id="ARBA00022723"/>
    </source>
</evidence>
<evidence type="ECO:0000256" key="5">
    <source>
        <dbReference type="PROSITE-ProRule" id="PRU00723"/>
    </source>
</evidence>
<evidence type="ECO:0000313" key="9">
    <source>
        <dbReference type="Proteomes" id="UP001152320"/>
    </source>
</evidence>
<keyword evidence="4 5" id="KW-0862">Zinc</keyword>
<dbReference type="SMART" id="SM00356">
    <property type="entry name" value="ZnF_C3H1"/>
    <property type="match status" value="2"/>
</dbReference>
<dbReference type="GO" id="GO:0003729">
    <property type="term" value="F:mRNA binding"/>
    <property type="evidence" value="ECO:0007669"/>
    <property type="project" value="InterPro"/>
</dbReference>
<keyword evidence="9" id="KW-1185">Reference proteome</keyword>
<evidence type="ECO:0000256" key="3">
    <source>
        <dbReference type="ARBA" id="ARBA00022771"/>
    </source>
</evidence>
<sequence length="366" mass="40780">MSSTLVSPYFDSANDVFSRFNDRTPDAFSPTNSFSMNYDKQLFGSSIGFDEMKRQSSGSSFPLMRSMSCSVSTKSILPIGTDSVFNSNNFDNSKETRPRDRAFSESDRNQRNNQNSNRYKTELCRPFEENGKCKYGDKCQFAHGIHEIRNLQRHPKYKTELCRTYHTVGICPYGPRCHFIHSPSERKNYSNTSPKQRRDRTVERPKLLPFSSVPLGSTGDLTPPPSVCDSPSPFSPYGGHDGMEDNFLEALTAQARELATGDHTELLMSPRGMSPTLPSPIQSAPGSPFPPGHGFGVDMQLKDNVFFSSGVDSKPPSPIAYRPPSPPDSPDPETFCDRSSSPTGSAGNTRSSRLPIFRVMSMEEYR</sequence>
<dbReference type="AlphaFoldDB" id="A0A9Q1HH00"/>
<evidence type="ECO:0000259" key="7">
    <source>
        <dbReference type="PROSITE" id="PS50103"/>
    </source>
</evidence>
<keyword evidence="1 5" id="KW-0479">Metal-binding</keyword>
<dbReference type="OrthoDB" id="410307at2759"/>
<gene>
    <name evidence="8" type="ORF">HOLleu_08480</name>
</gene>
<organism evidence="8 9">
    <name type="scientific">Holothuria leucospilota</name>
    <name type="common">Black long sea cucumber</name>
    <name type="synonym">Mertensiothuria leucospilota</name>
    <dbReference type="NCBI Taxonomy" id="206669"/>
    <lineage>
        <taxon>Eukaryota</taxon>
        <taxon>Metazoa</taxon>
        <taxon>Echinodermata</taxon>
        <taxon>Eleutherozoa</taxon>
        <taxon>Echinozoa</taxon>
        <taxon>Holothuroidea</taxon>
        <taxon>Aspidochirotacea</taxon>
        <taxon>Aspidochirotida</taxon>
        <taxon>Holothuriidae</taxon>
        <taxon>Holothuria</taxon>
    </lineage>
</organism>
<dbReference type="GO" id="GO:0008270">
    <property type="term" value="F:zinc ion binding"/>
    <property type="evidence" value="ECO:0007669"/>
    <property type="project" value="UniProtKB-KW"/>
</dbReference>
<dbReference type="PANTHER" id="PTHR12547:SF18">
    <property type="entry name" value="PROTEIN TIS11"/>
    <property type="match status" value="1"/>
</dbReference>
<evidence type="ECO:0000256" key="2">
    <source>
        <dbReference type="ARBA" id="ARBA00022737"/>
    </source>
</evidence>
<proteinExistence type="predicted"/>
<feature type="region of interest" description="Disordered" evidence="6">
    <location>
        <begin position="269"/>
        <end position="295"/>
    </location>
</feature>
<dbReference type="Proteomes" id="UP001152320">
    <property type="component" value="Chromosome 3"/>
</dbReference>
<dbReference type="PROSITE" id="PS50103">
    <property type="entry name" value="ZF_C3H1"/>
    <property type="match status" value="2"/>
</dbReference>
<keyword evidence="2" id="KW-0677">Repeat</keyword>
<keyword evidence="3 5" id="KW-0863">Zinc-finger</keyword>
<dbReference type="FunFam" id="4.10.1000.10:FF:000001">
    <property type="entry name" value="zinc finger CCCH domain-containing protein 15-like"/>
    <property type="match status" value="1"/>
</dbReference>
<reference evidence="8" key="1">
    <citation type="submission" date="2021-10" db="EMBL/GenBank/DDBJ databases">
        <title>Tropical sea cucumber genome reveals ecological adaptation and Cuvierian tubules defense mechanism.</title>
        <authorList>
            <person name="Chen T."/>
        </authorList>
    </citation>
    <scope>NUCLEOTIDE SEQUENCE</scope>
    <source>
        <strain evidence="8">Nanhai2018</strain>
        <tissue evidence="8">Muscle</tissue>
    </source>
</reference>
<dbReference type="FunFam" id="4.10.1000.10:FF:000002">
    <property type="entry name" value="Zinc finger protein 36, C3H1 type-like 1"/>
    <property type="match status" value="1"/>
</dbReference>
<feature type="region of interest" description="Disordered" evidence="6">
    <location>
        <begin position="182"/>
        <end position="243"/>
    </location>
</feature>
<feature type="domain" description="C3H1-type" evidence="7">
    <location>
        <begin position="118"/>
        <end position="146"/>
    </location>
</feature>
<comment type="caution">
    <text evidence="8">The sequence shown here is derived from an EMBL/GenBank/DDBJ whole genome shotgun (WGS) entry which is preliminary data.</text>
</comment>
<feature type="compositionally biased region" description="Polar residues" evidence="6">
    <location>
        <begin position="337"/>
        <end position="352"/>
    </location>
</feature>
<evidence type="ECO:0000256" key="4">
    <source>
        <dbReference type="ARBA" id="ARBA00022833"/>
    </source>
</evidence>